<organism evidence="4 5">
    <name type="scientific">Monilinia fructicola</name>
    <name type="common">Brown rot fungus</name>
    <name type="synonym">Ciboria fructicola</name>
    <dbReference type="NCBI Taxonomy" id="38448"/>
    <lineage>
        <taxon>Eukaryota</taxon>
        <taxon>Fungi</taxon>
        <taxon>Dikarya</taxon>
        <taxon>Ascomycota</taxon>
        <taxon>Pezizomycotina</taxon>
        <taxon>Leotiomycetes</taxon>
        <taxon>Helotiales</taxon>
        <taxon>Sclerotiniaceae</taxon>
        <taxon>Monilinia</taxon>
    </lineage>
</organism>
<comment type="caution">
    <text evidence="4">The sequence shown here is derived from an EMBL/GenBank/DDBJ whole genome shotgun (WGS) entry which is preliminary data.</text>
</comment>
<dbReference type="Gene3D" id="3.40.50.720">
    <property type="entry name" value="NAD(P)-binding Rossmann-like Domain"/>
    <property type="match status" value="1"/>
</dbReference>
<gene>
    <name evidence="4" type="ORF">EYC84_002065</name>
</gene>
<dbReference type="InterPro" id="IPR036291">
    <property type="entry name" value="NAD(P)-bd_dom_sf"/>
</dbReference>
<dbReference type="PANTHER" id="PTHR43103">
    <property type="entry name" value="NUCLEOSIDE-DIPHOSPHATE-SUGAR EPIMERASE"/>
    <property type="match status" value="1"/>
</dbReference>
<evidence type="ECO:0000256" key="2">
    <source>
        <dbReference type="ARBA" id="ARBA00023277"/>
    </source>
</evidence>
<dbReference type="Pfam" id="PF01370">
    <property type="entry name" value="Epimerase"/>
    <property type="match status" value="1"/>
</dbReference>
<keyword evidence="1" id="KW-0521">NADP</keyword>
<evidence type="ECO:0000259" key="3">
    <source>
        <dbReference type="Pfam" id="PF01370"/>
    </source>
</evidence>
<dbReference type="SUPFAM" id="SSF51735">
    <property type="entry name" value="NAD(P)-binding Rossmann-fold domains"/>
    <property type="match status" value="1"/>
</dbReference>
<evidence type="ECO:0000313" key="4">
    <source>
        <dbReference type="EMBL" id="KAA8572151.1"/>
    </source>
</evidence>
<dbReference type="EMBL" id="VICG01000005">
    <property type="protein sequence ID" value="KAA8572151.1"/>
    <property type="molecule type" value="Genomic_DNA"/>
</dbReference>
<name>A0A5M9JSB7_MONFR</name>
<reference evidence="4 5" key="1">
    <citation type="submission" date="2019-06" db="EMBL/GenBank/DDBJ databases">
        <title>Genome Sequence of the Brown Rot Fungal Pathogen Monilinia fructicola.</title>
        <authorList>
            <person name="De Miccolis Angelini R.M."/>
            <person name="Landi L."/>
            <person name="Abate D."/>
            <person name="Pollastro S."/>
            <person name="Romanazzi G."/>
            <person name="Faretra F."/>
        </authorList>
    </citation>
    <scope>NUCLEOTIDE SEQUENCE [LARGE SCALE GENOMIC DNA]</scope>
    <source>
        <strain evidence="4 5">Mfrc123</strain>
    </source>
</reference>
<dbReference type="AlphaFoldDB" id="A0A5M9JSB7"/>
<dbReference type="Gene3D" id="3.90.25.10">
    <property type="entry name" value="UDP-galactose 4-epimerase, domain 1"/>
    <property type="match status" value="1"/>
</dbReference>
<keyword evidence="2" id="KW-0119">Carbohydrate metabolism</keyword>
<evidence type="ECO:0000313" key="5">
    <source>
        <dbReference type="Proteomes" id="UP000322873"/>
    </source>
</evidence>
<dbReference type="PANTHER" id="PTHR43103:SF3">
    <property type="entry name" value="ADP-L-GLYCERO-D-MANNO-HEPTOSE-6-EPIMERASE"/>
    <property type="match status" value="1"/>
</dbReference>
<dbReference type="VEuPathDB" id="FungiDB:MFRU_018g01440"/>
<accession>A0A5M9JSB7</accession>
<feature type="domain" description="NAD-dependent epimerase/dehydratase" evidence="3">
    <location>
        <begin position="51"/>
        <end position="258"/>
    </location>
</feature>
<sequence>MGPTCTPLRVRGLGTTGTLEAGYLVSLTNKNPSPDIIVLIAHTHSTTMPTILITGASGFIGQLLATHLLNDHETASQNRLILTDIIKPPIPHTKFPQNATSIQADLCDAESLSSLLSSAGNVDTLFIFHGIMSSGSENNFELGMRVNLHSTLALLEGVRTTDSLRRDGRPVRVIYASSLAVYGRPLPDVASEDTRATPEGSYGAQKLACEGMILDYVRRGYIDGLCLRFPTVSIRPGAPTAAASSFLSGIIREPMQGRMCVVPIVDRGFVSWMCSPRVLVENLTVAMRVELGGLERHRRVVNLPGTATSVQEMLDVLGKVGGEDKLRFVKEVEDEGLVKILRSWGTRYDVGLALKLGFRQDDGFEQAVRDYVEGVEEVGLESSIYDNGLFDSGLYQHGLRIKISFTSLSTFLEITHIKKYLNYTITYHMNIIL</sequence>
<evidence type="ECO:0000256" key="1">
    <source>
        <dbReference type="ARBA" id="ARBA00022857"/>
    </source>
</evidence>
<dbReference type="InterPro" id="IPR001509">
    <property type="entry name" value="Epimerase_deHydtase"/>
</dbReference>
<proteinExistence type="predicted"/>
<keyword evidence="5" id="KW-1185">Reference proteome</keyword>
<dbReference type="Proteomes" id="UP000322873">
    <property type="component" value="Unassembled WGS sequence"/>
</dbReference>
<protein>
    <recommendedName>
        <fullName evidence="3">NAD-dependent epimerase/dehydratase domain-containing protein</fullName>
    </recommendedName>
</protein>